<protein>
    <submittedName>
        <fullName evidence="3">Uncharacterized protein</fullName>
    </submittedName>
</protein>
<keyword evidence="2" id="KW-1133">Transmembrane helix</keyword>
<dbReference type="EMBL" id="KN880526">
    <property type="protein sequence ID" value="KIY67414.1"/>
    <property type="molecule type" value="Genomic_DNA"/>
</dbReference>
<feature type="transmembrane region" description="Helical" evidence="2">
    <location>
        <begin position="38"/>
        <end position="55"/>
    </location>
</feature>
<reference evidence="3 4" key="1">
    <citation type="journal article" date="2015" name="Fungal Genet. Biol.">
        <title>Evolution of novel wood decay mechanisms in Agaricales revealed by the genome sequences of Fistulina hepatica and Cylindrobasidium torrendii.</title>
        <authorList>
            <person name="Floudas D."/>
            <person name="Held B.W."/>
            <person name="Riley R."/>
            <person name="Nagy L.G."/>
            <person name="Koehler G."/>
            <person name="Ransdell A.S."/>
            <person name="Younus H."/>
            <person name="Chow J."/>
            <person name="Chiniquy J."/>
            <person name="Lipzen A."/>
            <person name="Tritt A."/>
            <person name="Sun H."/>
            <person name="Haridas S."/>
            <person name="LaButti K."/>
            <person name="Ohm R.A."/>
            <person name="Kues U."/>
            <person name="Blanchette R.A."/>
            <person name="Grigoriev I.V."/>
            <person name="Minto R.E."/>
            <person name="Hibbett D.S."/>
        </authorList>
    </citation>
    <scope>NUCLEOTIDE SEQUENCE [LARGE SCALE GENOMIC DNA]</scope>
    <source>
        <strain evidence="3 4">FP15055 ss-10</strain>
    </source>
</reference>
<feature type="region of interest" description="Disordered" evidence="1">
    <location>
        <begin position="89"/>
        <end position="129"/>
    </location>
</feature>
<accession>A0A0D7BB61</accession>
<keyword evidence="4" id="KW-1185">Reference proteome</keyword>
<feature type="compositionally biased region" description="Basic residues" evidence="1">
    <location>
        <begin position="114"/>
        <end position="129"/>
    </location>
</feature>
<keyword evidence="2" id="KW-0472">Membrane</keyword>
<feature type="region of interest" description="Disordered" evidence="1">
    <location>
        <begin position="1"/>
        <end position="31"/>
    </location>
</feature>
<proteinExistence type="predicted"/>
<gene>
    <name evidence="3" type="ORF">CYLTODRAFT_454445</name>
</gene>
<organism evidence="3 4">
    <name type="scientific">Cylindrobasidium torrendii FP15055 ss-10</name>
    <dbReference type="NCBI Taxonomy" id="1314674"/>
    <lineage>
        <taxon>Eukaryota</taxon>
        <taxon>Fungi</taxon>
        <taxon>Dikarya</taxon>
        <taxon>Basidiomycota</taxon>
        <taxon>Agaricomycotina</taxon>
        <taxon>Agaricomycetes</taxon>
        <taxon>Agaricomycetidae</taxon>
        <taxon>Agaricales</taxon>
        <taxon>Marasmiineae</taxon>
        <taxon>Physalacriaceae</taxon>
        <taxon>Cylindrobasidium</taxon>
    </lineage>
</organism>
<evidence type="ECO:0000313" key="3">
    <source>
        <dbReference type="EMBL" id="KIY67414.1"/>
    </source>
</evidence>
<dbReference type="STRING" id="1314674.A0A0D7BB61"/>
<sequence length="129" mass="14417">MAQITSEEAVDSPTVQEEELEEEEIQPSPRGMSPLRKAILIFFIGIALAVVYGKYKANAEARANRVVYAKRYSEEFKYRPAASPIITETLKGGGTKLRGAQPLPSPTKTEEPKPRRKRRSKKSKKGGRK</sequence>
<feature type="compositionally biased region" description="Acidic residues" evidence="1">
    <location>
        <begin position="16"/>
        <end position="25"/>
    </location>
</feature>
<dbReference type="Proteomes" id="UP000054007">
    <property type="component" value="Unassembled WGS sequence"/>
</dbReference>
<evidence type="ECO:0000256" key="1">
    <source>
        <dbReference type="SAM" id="MobiDB-lite"/>
    </source>
</evidence>
<name>A0A0D7BB61_9AGAR</name>
<evidence type="ECO:0000313" key="4">
    <source>
        <dbReference type="Proteomes" id="UP000054007"/>
    </source>
</evidence>
<evidence type="ECO:0000256" key="2">
    <source>
        <dbReference type="SAM" id="Phobius"/>
    </source>
</evidence>
<dbReference type="OrthoDB" id="2538110at2759"/>
<keyword evidence="2" id="KW-0812">Transmembrane</keyword>
<dbReference type="AlphaFoldDB" id="A0A0D7BB61"/>